<dbReference type="eggNOG" id="ENOG502Z7K9">
    <property type="taxonomic scope" value="Bacteria"/>
</dbReference>
<dbReference type="HOGENOM" id="CLU_030561_3_1_4"/>
<dbReference type="AlphaFoldDB" id="C3X2L1"/>
<dbReference type="Gene3D" id="3.40.50.1240">
    <property type="entry name" value="Phosphoglycerate mutase-like"/>
    <property type="match status" value="2"/>
</dbReference>
<dbReference type="InterPro" id="IPR000560">
    <property type="entry name" value="His_Pase_clade-2"/>
</dbReference>
<sequence>MKRFARYCVLILLTSIIPAAFVHADTPFEPESRLIRTVIFSRHGVRSPTQTPATLKQWANKPWPVWPVKPGELTQRGKALVKAQWTALKPGLVRQGLIPANGCPAPEQYSLIADEDQRTRETAIAIFDGLAPGCEIRPQYGTRYDSLFHPDLASYRAMNHQEALEEVQMRLDNLDKDPAIIAALNRLQDITGCCGKRPGLREAGKNRATLQELPTRMKIDPEKPKLDISGKWPIASSLAEIMLLEYGQWPDRNAGWGEVDETVLRQIVPLHDRVFDATHRAPLLAKAGGQYLVKNIHDTLLSEQSQPLSILVGHDTDIAYVGGLLGINWTVEGQGTNPIPPGSFMSFELWQKTDGNREIRIHFHAPSFTSLHAKPAPVVIPTKVPVDQSVYRPEAFSRLVETVTGL</sequence>
<evidence type="ECO:0008006" key="4">
    <source>
        <dbReference type="Google" id="ProtNLM"/>
    </source>
</evidence>
<name>C3X2L1_9BURK</name>
<dbReference type="InterPro" id="IPR029033">
    <property type="entry name" value="His_PPase_superfam"/>
</dbReference>
<organism evidence="2 3">
    <name type="scientific">Oxalobacter paraformigenes</name>
    <dbReference type="NCBI Taxonomy" id="556268"/>
    <lineage>
        <taxon>Bacteria</taxon>
        <taxon>Pseudomonadati</taxon>
        <taxon>Pseudomonadota</taxon>
        <taxon>Betaproteobacteria</taxon>
        <taxon>Burkholderiales</taxon>
        <taxon>Oxalobacteraceae</taxon>
        <taxon>Oxalobacter</taxon>
    </lineage>
</organism>
<dbReference type="SUPFAM" id="SSF53254">
    <property type="entry name" value="Phosphoglycerate mutase-like"/>
    <property type="match status" value="1"/>
</dbReference>
<dbReference type="EMBL" id="ACDP02000023">
    <property type="protein sequence ID" value="EEO27447.1"/>
    <property type="molecule type" value="Genomic_DNA"/>
</dbReference>
<keyword evidence="3" id="KW-1185">Reference proteome</keyword>
<protein>
    <recommendedName>
        <fullName evidence="4">Histidine-type phosphatase</fullName>
    </recommendedName>
</protein>
<comment type="caution">
    <text evidence="2">The sequence shown here is derived from an EMBL/GenBank/DDBJ whole genome shotgun (WGS) entry which is preliminary data.</text>
</comment>
<evidence type="ECO:0000256" key="1">
    <source>
        <dbReference type="SAM" id="SignalP"/>
    </source>
</evidence>
<gene>
    <name evidence="2" type="ORF">OFAG_00600</name>
</gene>
<keyword evidence="1" id="KW-0732">Signal</keyword>
<accession>C3X2L1</accession>
<feature type="chain" id="PRO_5002932750" description="Histidine-type phosphatase" evidence="1">
    <location>
        <begin position="25"/>
        <end position="406"/>
    </location>
</feature>
<proteinExistence type="predicted"/>
<evidence type="ECO:0000313" key="3">
    <source>
        <dbReference type="Proteomes" id="UP000003973"/>
    </source>
</evidence>
<dbReference type="RefSeq" id="WP_005876454.1">
    <property type="nucleotide sequence ID" value="NZ_KI392031.1"/>
</dbReference>
<evidence type="ECO:0000313" key="2">
    <source>
        <dbReference type="EMBL" id="EEO27447.1"/>
    </source>
</evidence>
<feature type="signal peptide" evidence="1">
    <location>
        <begin position="1"/>
        <end position="24"/>
    </location>
</feature>
<reference evidence="2" key="1">
    <citation type="submission" date="2011-10" db="EMBL/GenBank/DDBJ databases">
        <title>The Genome Sequence of Oxalobacter formigenes HOxBLS.</title>
        <authorList>
            <consortium name="The Broad Institute Genome Sequencing Platform"/>
            <person name="Earl A."/>
            <person name="Ward D."/>
            <person name="Feldgarden M."/>
            <person name="Gevers D."/>
            <person name="Allison M.J."/>
            <person name="Humphrey S."/>
            <person name="Young S.K."/>
            <person name="Zeng Q."/>
            <person name="Gargeya S."/>
            <person name="Fitzgerald M."/>
            <person name="Haas B."/>
            <person name="Abouelleil A."/>
            <person name="Alvarado L."/>
            <person name="Arachchi H.M."/>
            <person name="Berlin A."/>
            <person name="Brown A."/>
            <person name="Chapman S.B."/>
            <person name="Chen Z."/>
            <person name="Dunbar C."/>
            <person name="Freedman E."/>
            <person name="Gearin G."/>
            <person name="Goldberg J."/>
            <person name="Griggs A."/>
            <person name="Gujja S."/>
            <person name="Heiman D."/>
            <person name="Howarth C."/>
            <person name="Larson L."/>
            <person name="Lui A."/>
            <person name="MacDonald P.J.P."/>
            <person name="Montmayeur A."/>
            <person name="Murphy C."/>
            <person name="Neiman D."/>
            <person name="Pearson M."/>
            <person name="Priest M."/>
            <person name="Roberts A."/>
            <person name="Saif S."/>
            <person name="Shea T."/>
            <person name="Shenoy N."/>
            <person name="Sisk P."/>
            <person name="Stolte C."/>
            <person name="Sykes S."/>
            <person name="Wortman J."/>
            <person name="Nusbaum C."/>
            <person name="Birren B."/>
        </authorList>
    </citation>
    <scope>NUCLEOTIDE SEQUENCE [LARGE SCALE GENOMIC DNA]</scope>
    <source>
        <strain evidence="2">HOxBLS</strain>
    </source>
</reference>
<dbReference type="Pfam" id="PF00328">
    <property type="entry name" value="His_Phos_2"/>
    <property type="match status" value="2"/>
</dbReference>
<dbReference type="Proteomes" id="UP000003973">
    <property type="component" value="Unassembled WGS sequence"/>
</dbReference>